<evidence type="ECO:0000256" key="3">
    <source>
        <dbReference type="ARBA" id="ARBA00022448"/>
    </source>
</evidence>
<feature type="transmembrane region" description="Helical" evidence="13">
    <location>
        <begin position="154"/>
        <end position="176"/>
    </location>
</feature>
<comment type="caution">
    <text evidence="15">The sequence shown here is derived from an EMBL/GenBank/DDBJ whole genome shotgun (WGS) entry which is preliminary data.</text>
</comment>
<dbReference type="InterPro" id="IPR016174">
    <property type="entry name" value="Di-haem_cyt_TM"/>
</dbReference>
<dbReference type="STRING" id="993689.GCA_002077135_03016"/>
<keyword evidence="7" id="KW-0479">Metal-binding</keyword>
<evidence type="ECO:0000256" key="1">
    <source>
        <dbReference type="ARBA" id="ARBA00001970"/>
    </source>
</evidence>
<evidence type="ECO:0000256" key="10">
    <source>
        <dbReference type="ARBA" id="ARBA00023004"/>
    </source>
</evidence>
<dbReference type="OrthoDB" id="8589936at2"/>
<evidence type="ECO:0000256" key="11">
    <source>
        <dbReference type="ARBA" id="ARBA00023136"/>
    </source>
</evidence>
<keyword evidence="9 13" id="KW-1133">Transmembrane helix</keyword>
<comment type="similarity">
    <text evidence="12">Belongs to the cytochrome b561 family.</text>
</comment>
<keyword evidence="11 13" id="KW-0472">Membrane</keyword>
<evidence type="ECO:0000256" key="12">
    <source>
        <dbReference type="ARBA" id="ARBA00037975"/>
    </source>
</evidence>
<evidence type="ECO:0000313" key="16">
    <source>
        <dbReference type="Proteomes" id="UP000307749"/>
    </source>
</evidence>
<accession>A0A4S3KNC0</accession>
<dbReference type="GO" id="GO:0020037">
    <property type="term" value="F:heme binding"/>
    <property type="evidence" value="ECO:0007669"/>
    <property type="project" value="TreeGrafter"/>
</dbReference>
<protein>
    <submittedName>
        <fullName evidence="15">Cytochrome B</fullName>
    </submittedName>
</protein>
<dbReference type="EMBL" id="MWQO01000027">
    <property type="protein sequence ID" value="THD10455.1"/>
    <property type="molecule type" value="Genomic_DNA"/>
</dbReference>
<dbReference type="Pfam" id="PF01292">
    <property type="entry name" value="Ni_hydr_CYTB"/>
    <property type="match status" value="1"/>
</dbReference>
<keyword evidence="6 13" id="KW-0812">Transmembrane</keyword>
<feature type="transmembrane region" description="Helical" evidence="13">
    <location>
        <begin position="101"/>
        <end position="117"/>
    </location>
</feature>
<feature type="transmembrane region" description="Helical" evidence="13">
    <location>
        <begin position="57"/>
        <end position="76"/>
    </location>
</feature>
<dbReference type="GO" id="GO:0005886">
    <property type="term" value="C:plasma membrane"/>
    <property type="evidence" value="ECO:0007669"/>
    <property type="project" value="UniProtKB-SubCell"/>
</dbReference>
<feature type="domain" description="Cytochrome b561 bacterial/Ni-hydrogenase" evidence="14">
    <location>
        <begin position="16"/>
        <end position="187"/>
    </location>
</feature>
<evidence type="ECO:0000256" key="5">
    <source>
        <dbReference type="ARBA" id="ARBA00022617"/>
    </source>
</evidence>
<comment type="subcellular location">
    <subcellularLocation>
        <location evidence="2">Cell membrane</location>
        <topology evidence="2">Multi-pass membrane protein</topology>
    </subcellularLocation>
</comment>
<dbReference type="InterPro" id="IPR011577">
    <property type="entry name" value="Cyt_b561_bac/Ni-Hgenase"/>
</dbReference>
<evidence type="ECO:0000256" key="13">
    <source>
        <dbReference type="SAM" id="Phobius"/>
    </source>
</evidence>
<evidence type="ECO:0000256" key="6">
    <source>
        <dbReference type="ARBA" id="ARBA00022692"/>
    </source>
</evidence>
<keyword evidence="8" id="KW-0249">Electron transport</keyword>
<keyword evidence="3" id="KW-0813">Transport</keyword>
<comment type="cofactor">
    <cofactor evidence="1">
        <name>heme b</name>
        <dbReference type="ChEBI" id="CHEBI:60344"/>
    </cofactor>
</comment>
<proteinExistence type="inferred from homology"/>
<dbReference type="GO" id="GO:0022904">
    <property type="term" value="P:respiratory electron transport chain"/>
    <property type="evidence" value="ECO:0007669"/>
    <property type="project" value="InterPro"/>
</dbReference>
<dbReference type="PANTHER" id="PTHR30529:SF1">
    <property type="entry name" value="CYTOCHROME B561 HOMOLOG 2"/>
    <property type="match status" value="1"/>
</dbReference>
<dbReference type="SUPFAM" id="SSF81342">
    <property type="entry name" value="Transmembrane di-heme cytochromes"/>
    <property type="match status" value="1"/>
</dbReference>
<evidence type="ECO:0000256" key="7">
    <source>
        <dbReference type="ARBA" id="ARBA00022723"/>
    </source>
</evidence>
<feature type="transmembrane region" description="Helical" evidence="13">
    <location>
        <begin position="23"/>
        <end position="45"/>
    </location>
</feature>
<dbReference type="GO" id="GO:0009055">
    <property type="term" value="F:electron transfer activity"/>
    <property type="evidence" value="ECO:0007669"/>
    <property type="project" value="InterPro"/>
</dbReference>
<name>A0A4S3KNC0_9GAMM</name>
<keyword evidence="4" id="KW-1003">Cell membrane</keyword>
<keyword evidence="10" id="KW-0408">Iron</keyword>
<evidence type="ECO:0000256" key="4">
    <source>
        <dbReference type="ARBA" id="ARBA00022475"/>
    </source>
</evidence>
<keyword evidence="5" id="KW-0349">Heme</keyword>
<dbReference type="PANTHER" id="PTHR30529">
    <property type="entry name" value="CYTOCHROME B561"/>
    <property type="match status" value="1"/>
</dbReference>
<organism evidence="15 16">
    <name type="scientific">Metallibacterium scheffleri</name>
    <dbReference type="NCBI Taxonomy" id="993689"/>
    <lineage>
        <taxon>Bacteria</taxon>
        <taxon>Pseudomonadati</taxon>
        <taxon>Pseudomonadota</taxon>
        <taxon>Gammaproteobacteria</taxon>
        <taxon>Lysobacterales</taxon>
        <taxon>Rhodanobacteraceae</taxon>
        <taxon>Metallibacterium</taxon>
    </lineage>
</organism>
<dbReference type="AlphaFoldDB" id="A0A4S3KNC0"/>
<dbReference type="RefSeq" id="WP_081129073.1">
    <property type="nucleotide sequence ID" value="NZ_LDOS01000002.1"/>
</dbReference>
<dbReference type="Proteomes" id="UP000307749">
    <property type="component" value="Unassembled WGS sequence"/>
</dbReference>
<reference evidence="15 16" key="1">
    <citation type="submission" date="2017-02" db="EMBL/GenBank/DDBJ databases">
        <title>Whole genome sequencing of Metallibacterium scheffleri DSM 24874 (T).</title>
        <authorList>
            <person name="Kumar S."/>
            <person name="Patil P."/>
            <person name="Patil P.B."/>
        </authorList>
    </citation>
    <scope>NUCLEOTIDE SEQUENCE [LARGE SCALE GENOMIC DNA]</scope>
    <source>
        <strain evidence="15 16">DSM 24874</strain>
    </source>
</reference>
<dbReference type="GO" id="GO:0046872">
    <property type="term" value="F:metal ion binding"/>
    <property type="evidence" value="ECO:0007669"/>
    <property type="project" value="UniProtKB-KW"/>
</dbReference>
<sequence>MASNTKSGIEPGMPVRYDSTTIALHWLTVVLVIVLFALAETWGLLPRGTPLRKQFQSLHISLGIVLALVIVARLAWRATRGRRLPAAASGVQGWAAKAMDYALYLLLVVQIVLGFVLRWAQAEAFQFFGLFSLQFATVRQAALDHTIGSLHDTVAWTIIVLASLHAAMALIHHYILKDGLLKRMRPG</sequence>
<dbReference type="InterPro" id="IPR052168">
    <property type="entry name" value="Cytochrome_b561_oxidase"/>
</dbReference>
<gene>
    <name evidence="15" type="ORF">B1806_08390</name>
</gene>
<evidence type="ECO:0000259" key="14">
    <source>
        <dbReference type="Pfam" id="PF01292"/>
    </source>
</evidence>
<evidence type="ECO:0000256" key="8">
    <source>
        <dbReference type="ARBA" id="ARBA00022982"/>
    </source>
</evidence>
<evidence type="ECO:0000256" key="9">
    <source>
        <dbReference type="ARBA" id="ARBA00022989"/>
    </source>
</evidence>
<evidence type="ECO:0000256" key="2">
    <source>
        <dbReference type="ARBA" id="ARBA00004651"/>
    </source>
</evidence>
<keyword evidence="16" id="KW-1185">Reference proteome</keyword>
<evidence type="ECO:0000313" key="15">
    <source>
        <dbReference type="EMBL" id="THD10455.1"/>
    </source>
</evidence>